<dbReference type="InterPro" id="IPR008962">
    <property type="entry name" value="PapD-like_sf"/>
</dbReference>
<dbReference type="InterPro" id="IPR013783">
    <property type="entry name" value="Ig-like_fold"/>
</dbReference>
<evidence type="ECO:0000313" key="2">
    <source>
        <dbReference type="WBParaSite" id="MhA1_Contig312.frz3.gene1"/>
    </source>
</evidence>
<reference evidence="2" key="1">
    <citation type="submission" date="2016-11" db="UniProtKB">
        <authorList>
            <consortium name="WormBaseParasite"/>
        </authorList>
    </citation>
    <scope>IDENTIFICATION</scope>
</reference>
<proteinExistence type="predicted"/>
<dbReference type="Gene3D" id="2.60.40.10">
    <property type="entry name" value="Immunoglobulins"/>
    <property type="match status" value="1"/>
</dbReference>
<protein>
    <submittedName>
        <fullName evidence="2">MSP domain-containing protein</fullName>
    </submittedName>
</protein>
<keyword evidence="1" id="KW-1185">Reference proteome</keyword>
<dbReference type="SUPFAM" id="SSF49354">
    <property type="entry name" value="PapD-like"/>
    <property type="match status" value="1"/>
</dbReference>
<evidence type="ECO:0000313" key="1">
    <source>
        <dbReference type="Proteomes" id="UP000095281"/>
    </source>
</evidence>
<organism evidence="1 2">
    <name type="scientific">Meloidogyne hapla</name>
    <name type="common">Root-knot nematode worm</name>
    <dbReference type="NCBI Taxonomy" id="6305"/>
    <lineage>
        <taxon>Eukaryota</taxon>
        <taxon>Metazoa</taxon>
        <taxon>Ecdysozoa</taxon>
        <taxon>Nematoda</taxon>
        <taxon>Chromadorea</taxon>
        <taxon>Rhabditida</taxon>
        <taxon>Tylenchina</taxon>
        <taxon>Tylenchomorpha</taxon>
        <taxon>Tylenchoidea</taxon>
        <taxon>Meloidogynidae</taxon>
        <taxon>Meloidogyninae</taxon>
        <taxon>Meloidogyne</taxon>
    </lineage>
</organism>
<dbReference type="WBParaSite" id="MhA1_Contig312.frz3.gene1">
    <property type="protein sequence ID" value="MhA1_Contig312.frz3.gene1"/>
    <property type="gene ID" value="MhA1_Contig312.frz3.gene1"/>
</dbReference>
<accession>A0A1I8BL68</accession>
<sequence>MAIVFEPLAVFVHADGDNENFNILNGSNSTRYAFRILNENQFYVSRPMMGIIEPDSKFTVAVSRLNGPPGIYDMPIEFAILGEDVTEHSNFFGVTQDQRINMTLPLVANGSEYVAAGEAVKTRKCNNMV</sequence>
<name>A0A1I8BL68_MELHA</name>
<dbReference type="AlphaFoldDB" id="A0A1I8BL68"/>
<dbReference type="Proteomes" id="UP000095281">
    <property type="component" value="Unplaced"/>
</dbReference>